<gene>
    <name evidence="2" type="ORF">Micbo1qcDRAFT_11879</name>
</gene>
<dbReference type="InParanoid" id="A0A136IWN3"/>
<feature type="region of interest" description="Disordered" evidence="1">
    <location>
        <begin position="303"/>
        <end position="396"/>
    </location>
</feature>
<feature type="compositionally biased region" description="Polar residues" evidence="1">
    <location>
        <begin position="319"/>
        <end position="330"/>
    </location>
</feature>
<organism evidence="2 3">
    <name type="scientific">Microdochium bolleyi</name>
    <dbReference type="NCBI Taxonomy" id="196109"/>
    <lineage>
        <taxon>Eukaryota</taxon>
        <taxon>Fungi</taxon>
        <taxon>Dikarya</taxon>
        <taxon>Ascomycota</taxon>
        <taxon>Pezizomycotina</taxon>
        <taxon>Sordariomycetes</taxon>
        <taxon>Xylariomycetidae</taxon>
        <taxon>Xylariales</taxon>
        <taxon>Microdochiaceae</taxon>
        <taxon>Microdochium</taxon>
    </lineage>
</organism>
<evidence type="ECO:0000256" key="1">
    <source>
        <dbReference type="SAM" id="MobiDB-lite"/>
    </source>
</evidence>
<feature type="compositionally biased region" description="Polar residues" evidence="1">
    <location>
        <begin position="129"/>
        <end position="139"/>
    </location>
</feature>
<evidence type="ECO:0000313" key="2">
    <source>
        <dbReference type="EMBL" id="KXJ89318.1"/>
    </source>
</evidence>
<keyword evidence="3" id="KW-1185">Reference proteome</keyword>
<feature type="compositionally biased region" description="Basic and acidic residues" evidence="1">
    <location>
        <begin position="356"/>
        <end position="368"/>
    </location>
</feature>
<feature type="compositionally biased region" description="Low complexity" evidence="1">
    <location>
        <begin position="140"/>
        <end position="157"/>
    </location>
</feature>
<dbReference type="Proteomes" id="UP000070501">
    <property type="component" value="Unassembled WGS sequence"/>
</dbReference>
<feature type="compositionally biased region" description="Low complexity" evidence="1">
    <location>
        <begin position="22"/>
        <end position="43"/>
    </location>
</feature>
<dbReference type="OrthoDB" id="5315820at2759"/>
<sequence length="396" mass="41729">MSQSQTGPMLINIPPPGSNPDTPSDMPGTPTSTTTSLSAISTTAIKDGHRGHAHPLQYFGGRGHQHNPSTNSLEAERADRISRLAGLERVSTLRPGHHQAGSGPNQQTTPTSTGFPQGPHGGAPAYFDSNGQPTAANKMSTVGSASATASVGGRTTTEGGDYHSERDTNTEVDDDYLSNPSNYRAMDIDSVAGAIDQDEEMTNRSVGGYEDHMSDDGTASLVGFGEGANSTVSGPIYQRRPLPGQTSAASGTAWGLERSGSGLSEAAVLRHRELRENQVASYESSLTGPNATDRREARYNDGITMDTGGHHHRRHGSTNDDNYAETNSQGPIPVLPGQPRTSALREGVGGPASRESAAERLIRERLDGGESEVGAHALSTPPRGSEKKLGEFYFEN</sequence>
<proteinExistence type="predicted"/>
<evidence type="ECO:0000313" key="3">
    <source>
        <dbReference type="Proteomes" id="UP000070501"/>
    </source>
</evidence>
<dbReference type="STRING" id="196109.A0A136IWN3"/>
<name>A0A136IWN3_9PEZI</name>
<protein>
    <submittedName>
        <fullName evidence="2">Uncharacterized protein</fullName>
    </submittedName>
</protein>
<feature type="compositionally biased region" description="Basic and acidic residues" evidence="1">
    <location>
        <begin position="160"/>
        <end position="169"/>
    </location>
</feature>
<feature type="region of interest" description="Disordered" evidence="1">
    <location>
        <begin position="93"/>
        <end position="182"/>
    </location>
</feature>
<feature type="region of interest" description="Disordered" evidence="1">
    <location>
        <begin position="1"/>
        <end position="75"/>
    </location>
</feature>
<accession>A0A136IWN3</accession>
<dbReference type="EMBL" id="KQ964255">
    <property type="protein sequence ID" value="KXJ89318.1"/>
    <property type="molecule type" value="Genomic_DNA"/>
</dbReference>
<feature type="compositionally biased region" description="Polar residues" evidence="1">
    <location>
        <begin position="102"/>
        <end position="115"/>
    </location>
</feature>
<reference evidence="3" key="1">
    <citation type="submission" date="2016-02" db="EMBL/GenBank/DDBJ databases">
        <title>Draft genome sequence of Microdochium bolleyi, a fungal endophyte of beachgrass.</title>
        <authorList>
            <consortium name="DOE Joint Genome Institute"/>
            <person name="David A.S."/>
            <person name="May G."/>
            <person name="Haridas S."/>
            <person name="Lim J."/>
            <person name="Wang M."/>
            <person name="Labutti K."/>
            <person name="Lipzen A."/>
            <person name="Barry K."/>
            <person name="Grigoriev I.V."/>
        </authorList>
    </citation>
    <scope>NUCLEOTIDE SEQUENCE [LARGE SCALE GENOMIC DNA]</scope>
    <source>
        <strain evidence="3">J235TASD1</strain>
    </source>
</reference>
<dbReference type="AlphaFoldDB" id="A0A136IWN3"/>